<evidence type="ECO:0000313" key="2">
    <source>
        <dbReference type="Proteomes" id="UP000467240"/>
    </source>
</evidence>
<keyword evidence="2" id="KW-1185">Reference proteome</keyword>
<dbReference type="RefSeq" id="WP_158039825.1">
    <property type="nucleotide sequence ID" value="NZ_JACCFV010000001.1"/>
</dbReference>
<name>A0A7J5C1I6_9MICO</name>
<dbReference type="AlphaFoldDB" id="A0A7J5C1I6"/>
<dbReference type="EMBL" id="WBJZ01000005">
    <property type="protein sequence ID" value="KAB1659661.1"/>
    <property type="molecule type" value="Genomic_DNA"/>
</dbReference>
<comment type="caution">
    <text evidence="1">The sequence shown here is derived from an EMBL/GenBank/DDBJ whole genome shotgun (WGS) entry which is preliminary data.</text>
</comment>
<gene>
    <name evidence="1" type="ORF">F8O01_05230</name>
</gene>
<evidence type="ECO:0000313" key="1">
    <source>
        <dbReference type="EMBL" id="KAB1659661.1"/>
    </source>
</evidence>
<reference evidence="1 2" key="1">
    <citation type="submission" date="2019-09" db="EMBL/GenBank/DDBJ databases">
        <title>Phylogeny of genus Pseudoclavibacter and closely related genus.</title>
        <authorList>
            <person name="Li Y."/>
        </authorList>
    </citation>
    <scope>NUCLEOTIDE SEQUENCE [LARGE SCALE GENOMIC DNA]</scope>
    <source>
        <strain evidence="1 2">DSM 23821</strain>
    </source>
</reference>
<proteinExistence type="predicted"/>
<organism evidence="1 2">
    <name type="scientific">Pseudoclavibacter chungangensis</name>
    <dbReference type="NCBI Taxonomy" id="587635"/>
    <lineage>
        <taxon>Bacteria</taxon>
        <taxon>Bacillati</taxon>
        <taxon>Actinomycetota</taxon>
        <taxon>Actinomycetes</taxon>
        <taxon>Micrococcales</taxon>
        <taxon>Microbacteriaceae</taxon>
        <taxon>Pseudoclavibacter</taxon>
    </lineage>
</organism>
<accession>A0A7J5C1I6</accession>
<protein>
    <submittedName>
        <fullName evidence="1">Uncharacterized protein</fullName>
    </submittedName>
</protein>
<sequence length="248" mass="25190">MSKLVTLVVLVGALVLGVGAGTGWWFAVGAPTDAAPGAQASAPGESPAAGDGLFHAGDLDQFVITEEQVAESIDSDVQGSLEPTTDLGWCMAGDCSNLQDAACADFVRGTISATVEPVAYKAWQVSAAAPGAPVARVDGVHAVMQYADVEQARKAYELVGVLADECVATSGTDAAVTHDTTDGGVGTLGGYVEAGPGGEPGIPWVTVIRDNVVVSVRFGPNKRPTPDEFENYIGYVVEAAKAAEPVAG</sequence>
<dbReference type="Proteomes" id="UP000467240">
    <property type="component" value="Unassembled WGS sequence"/>
</dbReference>